<keyword evidence="1" id="KW-0472">Membrane</keyword>
<feature type="transmembrane region" description="Helical" evidence="1">
    <location>
        <begin position="261"/>
        <end position="280"/>
    </location>
</feature>
<feature type="transmembrane region" description="Helical" evidence="1">
    <location>
        <begin position="150"/>
        <end position="172"/>
    </location>
</feature>
<proteinExistence type="predicted"/>
<reference evidence="2 3" key="1">
    <citation type="journal article" date="2011" name="Stand. Genomic Sci.">
        <title>Non-contiguous finished genome sequence and contextual data of the filamentous soil bacterium Ktedonobacter racemifer type strain (SOSP1-21).</title>
        <authorList>
            <person name="Chang Y.J."/>
            <person name="Land M."/>
            <person name="Hauser L."/>
            <person name="Chertkov O."/>
            <person name="Del Rio T.G."/>
            <person name="Nolan M."/>
            <person name="Copeland A."/>
            <person name="Tice H."/>
            <person name="Cheng J.F."/>
            <person name="Lucas S."/>
            <person name="Han C."/>
            <person name="Goodwin L."/>
            <person name="Pitluck S."/>
            <person name="Ivanova N."/>
            <person name="Ovchinikova G."/>
            <person name="Pati A."/>
            <person name="Chen A."/>
            <person name="Palaniappan K."/>
            <person name="Mavromatis K."/>
            <person name="Liolios K."/>
            <person name="Brettin T."/>
            <person name="Fiebig A."/>
            <person name="Rohde M."/>
            <person name="Abt B."/>
            <person name="Goker M."/>
            <person name="Detter J.C."/>
            <person name="Woyke T."/>
            <person name="Bristow J."/>
            <person name="Eisen J.A."/>
            <person name="Markowitz V."/>
            <person name="Hugenholtz P."/>
            <person name="Kyrpides N.C."/>
            <person name="Klenk H.P."/>
            <person name="Lapidus A."/>
        </authorList>
    </citation>
    <scope>NUCLEOTIDE SEQUENCE [LARGE SCALE GENOMIC DNA]</scope>
    <source>
        <strain evidence="3">DSM 44963</strain>
    </source>
</reference>
<comment type="caution">
    <text evidence="2">The sequence shown here is derived from an EMBL/GenBank/DDBJ whole genome shotgun (WGS) entry which is preliminary data.</text>
</comment>
<sequence length="282" mass="29989">MNKTTIQSATIADTPGSFARINLLTVIAIAICSYLLGTIIHEVLGHGLAALILGLHPTRVTSVDLEVSFTGADPWRARAVDAAGCAGNLVGALIAMGLLRTLRHANTNARYFLWLLATINLFIVGGYLVFPTLLGFGDWISFTKGLEPLALWRIGLIVLGCGVLILALWWSVRAIDPFLGQGVRNRHRRANQLATIAYLAGSIISTLAGMFNPTSPQLILISAAAASFGGTCFLVFLNVFIGKSSPATPATPLTPTRSLPWLVLGAFALLVYFVVLGPGLPR</sequence>
<dbReference type="AlphaFoldDB" id="D6TIF8"/>
<feature type="transmembrane region" description="Helical" evidence="1">
    <location>
        <begin position="79"/>
        <end position="99"/>
    </location>
</feature>
<keyword evidence="1" id="KW-0812">Transmembrane</keyword>
<evidence type="ECO:0000313" key="2">
    <source>
        <dbReference type="EMBL" id="EFH89215.1"/>
    </source>
</evidence>
<dbReference type="STRING" id="485913.Krac_10758"/>
<dbReference type="OrthoDB" id="115726at2"/>
<keyword evidence="3" id="KW-1185">Reference proteome</keyword>
<dbReference type="eggNOG" id="ENOG5032VCK">
    <property type="taxonomic scope" value="Bacteria"/>
</dbReference>
<gene>
    <name evidence="2" type="ORF">Krac_10758</name>
</gene>
<evidence type="ECO:0000256" key="1">
    <source>
        <dbReference type="SAM" id="Phobius"/>
    </source>
</evidence>
<keyword evidence="1" id="KW-1133">Transmembrane helix</keyword>
<accession>D6TIF8</accession>
<evidence type="ECO:0000313" key="3">
    <source>
        <dbReference type="Proteomes" id="UP000004508"/>
    </source>
</evidence>
<feature type="transmembrane region" description="Helical" evidence="1">
    <location>
        <begin position="218"/>
        <end position="241"/>
    </location>
</feature>
<dbReference type="Proteomes" id="UP000004508">
    <property type="component" value="Unassembled WGS sequence"/>
</dbReference>
<dbReference type="InParanoid" id="D6TIF8"/>
<protein>
    <submittedName>
        <fullName evidence="2">Uncharacterized protein</fullName>
    </submittedName>
</protein>
<dbReference type="RefSeq" id="WP_007905651.1">
    <property type="nucleotide sequence ID" value="NZ_ADVG01000001.1"/>
</dbReference>
<feature type="transmembrane region" description="Helical" evidence="1">
    <location>
        <begin position="111"/>
        <end position="130"/>
    </location>
</feature>
<organism evidence="2 3">
    <name type="scientific">Ktedonobacter racemifer DSM 44963</name>
    <dbReference type="NCBI Taxonomy" id="485913"/>
    <lineage>
        <taxon>Bacteria</taxon>
        <taxon>Bacillati</taxon>
        <taxon>Chloroflexota</taxon>
        <taxon>Ktedonobacteria</taxon>
        <taxon>Ktedonobacterales</taxon>
        <taxon>Ktedonobacteraceae</taxon>
        <taxon>Ktedonobacter</taxon>
    </lineage>
</organism>
<feature type="transmembrane region" description="Helical" evidence="1">
    <location>
        <begin position="193"/>
        <end position="212"/>
    </location>
</feature>
<feature type="transmembrane region" description="Helical" evidence="1">
    <location>
        <begin position="21"/>
        <end position="40"/>
    </location>
</feature>
<name>D6TIF8_KTERA</name>
<dbReference type="EMBL" id="ADVG01000001">
    <property type="protein sequence ID" value="EFH89215.1"/>
    <property type="molecule type" value="Genomic_DNA"/>
</dbReference>